<feature type="chain" id="PRO_5012729639" evidence="2">
    <location>
        <begin position="35"/>
        <end position="289"/>
    </location>
</feature>
<proteinExistence type="predicted"/>
<feature type="compositionally biased region" description="Basic and acidic residues" evidence="1">
    <location>
        <begin position="110"/>
        <end position="170"/>
    </location>
</feature>
<dbReference type="AlphaFoldDB" id="A0A1S7LMN8"/>
<reference evidence="3" key="1">
    <citation type="submission" date="2015-04" db="EMBL/GenBank/DDBJ databases">
        <authorList>
            <person name="Syromyatnikov M.Y."/>
            <person name="Popov V.N."/>
        </authorList>
    </citation>
    <scope>NUCLEOTIDE SEQUENCE</scope>
    <source>
        <strain evidence="3">MO-1</strain>
    </source>
</reference>
<evidence type="ECO:0000313" key="3">
    <source>
        <dbReference type="EMBL" id="CRH07101.1"/>
    </source>
</evidence>
<accession>A0A1S7LMN8</accession>
<protein>
    <submittedName>
        <fullName evidence="3">Uncharacterized protein</fullName>
    </submittedName>
</protein>
<keyword evidence="2" id="KW-0732">Signal</keyword>
<evidence type="ECO:0000256" key="2">
    <source>
        <dbReference type="SAM" id="SignalP"/>
    </source>
</evidence>
<evidence type="ECO:0000256" key="1">
    <source>
        <dbReference type="SAM" id="MobiDB-lite"/>
    </source>
</evidence>
<gene>
    <name evidence="3" type="ORF">MAGMO_2955</name>
</gene>
<name>A0A1S7LMN8_MAGMO</name>
<sequence length="289" mass="33435">MNRQTQSNLYRKVQRLAGLFITLSSLIVSAPLMAQQPPPEDGTADFMGKQFGRFMRSFNSELMQPAEAPSRRDSYSAPNQQSRSPSWRARGGFQDDNPGGRYRGGGDSARYGRERYRSPRYESPRYERDHSQRYHTERYRPYPDERVYRPQQRRDDYTPRRGPRRADQQRRGGWQYDPWGLTQTPPSPESDPWFPWQDGVGGMDPQSPGWSQPYGGYQDPYGPPPSPPSYHQWGGPTEPVWEQPWHSAPGLGDGSDLWDRLQGWSGQEDPWLNTNPWANPSMGLPTPWW</sequence>
<feature type="compositionally biased region" description="Low complexity" evidence="1">
    <location>
        <begin position="211"/>
        <end position="220"/>
    </location>
</feature>
<feature type="compositionally biased region" description="Polar residues" evidence="1">
    <location>
        <begin position="76"/>
        <end position="85"/>
    </location>
</feature>
<organism evidence="3">
    <name type="scientific">Magnetococcus massalia (strain MO-1)</name>
    <dbReference type="NCBI Taxonomy" id="451514"/>
    <lineage>
        <taxon>Bacteria</taxon>
        <taxon>Pseudomonadati</taxon>
        <taxon>Pseudomonadota</taxon>
        <taxon>Magnetococcia</taxon>
        <taxon>Magnetococcales</taxon>
        <taxon>Magnetococcaceae</taxon>
        <taxon>Magnetococcus</taxon>
    </lineage>
</organism>
<feature type="region of interest" description="Disordered" evidence="1">
    <location>
        <begin position="63"/>
        <end position="289"/>
    </location>
</feature>
<feature type="signal peptide" evidence="2">
    <location>
        <begin position="1"/>
        <end position="34"/>
    </location>
</feature>
<dbReference type="EMBL" id="LO017727">
    <property type="protein sequence ID" value="CRH07101.1"/>
    <property type="molecule type" value="Genomic_DNA"/>
</dbReference>